<evidence type="ECO:0000256" key="1">
    <source>
        <dbReference type="ARBA" id="ARBA00004240"/>
    </source>
</evidence>
<protein>
    <submittedName>
        <fullName evidence="4">SDR family oxidoreductase</fullName>
    </submittedName>
</protein>
<dbReference type="InterPro" id="IPR002347">
    <property type="entry name" value="SDR_fam"/>
</dbReference>
<dbReference type="PRINTS" id="PR00081">
    <property type="entry name" value="GDHRDH"/>
</dbReference>
<dbReference type="PRINTS" id="PR00080">
    <property type="entry name" value="SDRFAMILY"/>
</dbReference>
<accession>A0A3B9GYG5</accession>
<dbReference type="GO" id="GO:0016491">
    <property type="term" value="F:oxidoreductase activity"/>
    <property type="evidence" value="ECO:0007669"/>
    <property type="project" value="UniProtKB-KW"/>
</dbReference>
<gene>
    <name evidence="4" type="ORF">DCG58_10030</name>
</gene>
<dbReference type="EMBL" id="DMAN01000220">
    <property type="protein sequence ID" value="HAE27487.1"/>
    <property type="molecule type" value="Genomic_DNA"/>
</dbReference>
<dbReference type="PANTHER" id="PTHR43899">
    <property type="entry name" value="RH59310P"/>
    <property type="match status" value="1"/>
</dbReference>
<comment type="similarity">
    <text evidence="2">Belongs to the short-chain dehydrogenases/reductases (SDR) family.</text>
</comment>
<dbReference type="InterPro" id="IPR051019">
    <property type="entry name" value="VLCFA-Steroid_DH"/>
</dbReference>
<proteinExistence type="inferred from homology"/>
<dbReference type="PANTHER" id="PTHR43899:SF13">
    <property type="entry name" value="RH59310P"/>
    <property type="match status" value="1"/>
</dbReference>
<name>A0A3B9GYG5_9PROT</name>
<dbReference type="PROSITE" id="PS00061">
    <property type="entry name" value="ADH_SHORT"/>
    <property type="match status" value="1"/>
</dbReference>
<dbReference type="InterPro" id="IPR036291">
    <property type="entry name" value="NAD(P)-bd_dom_sf"/>
</dbReference>
<feature type="non-terminal residue" evidence="4">
    <location>
        <position position="1"/>
    </location>
</feature>
<evidence type="ECO:0000313" key="4">
    <source>
        <dbReference type="EMBL" id="HAE27487.1"/>
    </source>
</evidence>
<dbReference type="InterPro" id="IPR020904">
    <property type="entry name" value="Sc_DH/Rdtase_CS"/>
</dbReference>
<dbReference type="SUPFAM" id="SSF51735">
    <property type="entry name" value="NAD(P)-binding Rossmann-fold domains"/>
    <property type="match status" value="1"/>
</dbReference>
<evidence type="ECO:0000313" key="5">
    <source>
        <dbReference type="Proteomes" id="UP000259610"/>
    </source>
</evidence>
<dbReference type="Gene3D" id="3.40.50.720">
    <property type="entry name" value="NAD(P)-binding Rossmann-like Domain"/>
    <property type="match status" value="1"/>
</dbReference>
<dbReference type="CDD" id="cd05233">
    <property type="entry name" value="SDR_c"/>
    <property type="match status" value="1"/>
</dbReference>
<dbReference type="Proteomes" id="UP000259610">
    <property type="component" value="Unassembled WGS sequence"/>
</dbReference>
<keyword evidence="3" id="KW-0560">Oxidoreductase</keyword>
<feature type="non-terminal residue" evidence="4">
    <location>
        <position position="151"/>
    </location>
</feature>
<dbReference type="Pfam" id="PF00106">
    <property type="entry name" value="adh_short"/>
    <property type="match status" value="1"/>
</dbReference>
<evidence type="ECO:0000256" key="2">
    <source>
        <dbReference type="ARBA" id="ARBA00006484"/>
    </source>
</evidence>
<reference evidence="4 5" key="1">
    <citation type="journal article" date="2018" name="Nat. Biotechnol.">
        <title>A standardized bacterial taxonomy based on genome phylogeny substantially revises the tree of life.</title>
        <authorList>
            <person name="Parks D.H."/>
            <person name="Chuvochina M."/>
            <person name="Waite D.W."/>
            <person name="Rinke C."/>
            <person name="Skarshewski A."/>
            <person name="Chaumeil P.A."/>
            <person name="Hugenholtz P."/>
        </authorList>
    </citation>
    <scope>NUCLEOTIDE SEQUENCE [LARGE SCALE GENOMIC DNA]</scope>
    <source>
        <strain evidence="4">UBA8733</strain>
    </source>
</reference>
<sequence>AGVGGLGPTAASTPDKMQDLIRLNIVALTRLSHAALEGFRKAGAGVLVNLGSVIAFAPSAGGAVYSGTKAYVLNFTRSLQMEYVGSDIRIQVLMPGPIRTEFFSSQGLSDAIFPEESFLSAEQLVAAALAGLAKGETVTTPTLANSETWDA</sequence>
<comment type="caution">
    <text evidence="4">The sequence shown here is derived from an EMBL/GenBank/DDBJ whole genome shotgun (WGS) entry which is preliminary data.</text>
</comment>
<comment type="subcellular location">
    <subcellularLocation>
        <location evidence="1">Endoplasmic reticulum</location>
    </subcellularLocation>
</comment>
<dbReference type="AlphaFoldDB" id="A0A3B9GYG5"/>
<evidence type="ECO:0000256" key="3">
    <source>
        <dbReference type="ARBA" id="ARBA00023002"/>
    </source>
</evidence>
<organism evidence="4 5">
    <name type="scientific">Hyphomonas adhaerens</name>
    <dbReference type="NCBI Taxonomy" id="81029"/>
    <lineage>
        <taxon>Bacteria</taxon>
        <taxon>Pseudomonadati</taxon>
        <taxon>Pseudomonadota</taxon>
        <taxon>Alphaproteobacteria</taxon>
        <taxon>Hyphomonadales</taxon>
        <taxon>Hyphomonadaceae</taxon>
        <taxon>Hyphomonas</taxon>
    </lineage>
</organism>